<comment type="caution">
    <text evidence="1">The sequence shown here is derived from an EMBL/GenBank/DDBJ whole genome shotgun (WGS) entry which is preliminary data.</text>
</comment>
<evidence type="ECO:0000313" key="1">
    <source>
        <dbReference type="EMBL" id="MPM91578.1"/>
    </source>
</evidence>
<reference evidence="1" key="1">
    <citation type="submission" date="2019-08" db="EMBL/GenBank/DDBJ databases">
        <authorList>
            <person name="Kucharzyk K."/>
            <person name="Murdoch R.W."/>
            <person name="Higgins S."/>
            <person name="Loffler F."/>
        </authorList>
    </citation>
    <scope>NUCLEOTIDE SEQUENCE</scope>
</reference>
<proteinExistence type="predicted"/>
<dbReference type="AlphaFoldDB" id="A0A645DR17"/>
<accession>A0A645DR17</accession>
<name>A0A645DR17_9ZZZZ</name>
<organism evidence="1">
    <name type="scientific">bioreactor metagenome</name>
    <dbReference type="NCBI Taxonomy" id="1076179"/>
    <lineage>
        <taxon>unclassified sequences</taxon>
        <taxon>metagenomes</taxon>
        <taxon>ecological metagenomes</taxon>
    </lineage>
</organism>
<gene>
    <name evidence="1" type="ORF">SDC9_138709</name>
</gene>
<sequence>MLFIHIFWHSHYIKRKLRFSTHCIYIRHCICSRYLSEYIRVISYWRKEIYRLNNCQFIIDFIYGCIIAFIKTNYKVFILPHLYALKQLCKNSCSDFRTAAGTFRKLSELYILHIHSSFDVTIDGISAKHASNTPPPTARALSETL</sequence>
<dbReference type="EMBL" id="VSSQ01038617">
    <property type="protein sequence ID" value="MPM91578.1"/>
    <property type="molecule type" value="Genomic_DNA"/>
</dbReference>
<protein>
    <submittedName>
        <fullName evidence="1">Uncharacterized protein</fullName>
    </submittedName>
</protein>